<dbReference type="Gene3D" id="3.90.190.20">
    <property type="entry name" value="Mur ligase, C-terminal domain"/>
    <property type="match status" value="1"/>
</dbReference>
<dbReference type="SUPFAM" id="SSF53244">
    <property type="entry name" value="MurD-like peptide ligases, peptide-binding domain"/>
    <property type="match status" value="1"/>
</dbReference>
<dbReference type="PANTHER" id="PTHR11136">
    <property type="entry name" value="FOLYLPOLYGLUTAMATE SYNTHASE-RELATED"/>
    <property type="match status" value="1"/>
</dbReference>
<reference evidence="21 22" key="1">
    <citation type="submission" date="2019-02" db="EMBL/GenBank/DDBJ databases">
        <authorList>
            <person name="Manzano-Marin A."/>
            <person name="Manzano-Marin A."/>
        </authorList>
    </citation>
    <scope>NUCLEOTIDE SEQUENCE [LARGE SCALE GENOMIC DNA]</scope>
    <source>
        <strain evidence="21 22">ErCipseudotaxifoliae</strain>
    </source>
</reference>
<evidence type="ECO:0000256" key="13">
    <source>
        <dbReference type="ARBA" id="ARBA00022909"/>
    </source>
</evidence>
<dbReference type="InterPro" id="IPR001645">
    <property type="entry name" value="Folylpolyglutamate_synth"/>
</dbReference>
<dbReference type="PROSITE" id="PS01011">
    <property type="entry name" value="FOLYLPOLYGLU_SYNT_1"/>
    <property type="match status" value="1"/>
</dbReference>
<dbReference type="RefSeq" id="WP_072666261.1">
    <property type="nucleotide sequence ID" value="NZ_LR217725.1"/>
</dbReference>
<dbReference type="InterPro" id="IPR036565">
    <property type="entry name" value="Mur-like_cat_sf"/>
</dbReference>
<dbReference type="GO" id="GO:0005737">
    <property type="term" value="C:cytoplasm"/>
    <property type="evidence" value="ECO:0007669"/>
    <property type="project" value="TreeGrafter"/>
</dbReference>
<evidence type="ECO:0000256" key="1">
    <source>
        <dbReference type="ARBA" id="ARBA00001946"/>
    </source>
</evidence>
<comment type="cofactor">
    <cofactor evidence="1">
        <name>Mg(2+)</name>
        <dbReference type="ChEBI" id="CHEBI:18420"/>
    </cofactor>
</comment>
<accession>A0A451DJY7</accession>
<evidence type="ECO:0000256" key="15">
    <source>
        <dbReference type="ARBA" id="ARBA00047808"/>
    </source>
</evidence>
<dbReference type="Pfam" id="PF02875">
    <property type="entry name" value="Mur_ligase_C"/>
    <property type="match status" value="1"/>
</dbReference>
<dbReference type="InterPro" id="IPR004101">
    <property type="entry name" value="Mur_ligase_C"/>
</dbReference>
<feature type="domain" description="Mur ligase C-terminal" evidence="19">
    <location>
        <begin position="284"/>
        <end position="400"/>
    </location>
</feature>
<dbReference type="GO" id="GO:0005524">
    <property type="term" value="F:ATP binding"/>
    <property type="evidence" value="ECO:0007669"/>
    <property type="project" value="UniProtKB-KW"/>
</dbReference>
<feature type="domain" description="Mur ligase central" evidence="20">
    <location>
        <begin position="50"/>
        <end position="197"/>
    </location>
</feature>
<dbReference type="Proteomes" id="UP000294462">
    <property type="component" value="Chromosome"/>
</dbReference>
<evidence type="ECO:0000256" key="18">
    <source>
        <dbReference type="PIRNR" id="PIRNR001563"/>
    </source>
</evidence>
<evidence type="ECO:0000259" key="20">
    <source>
        <dbReference type="Pfam" id="PF08245"/>
    </source>
</evidence>
<evidence type="ECO:0000256" key="16">
    <source>
        <dbReference type="ARBA" id="ARBA00049035"/>
    </source>
</evidence>
<sequence>MLLNTKSTLSEWLEYLQHLHTQPIDLGLERVRHVGQLLNLLTPASIVFTVAGTNGKGTTCRAIEIILLASGYQVGVYNSPHLTHYSERIRICGKEVTEEELITSFSEIENGRKNISLTYFEFGTLSALWLFRQAKLDIVILEVGLGGRLDATNIVDADIAIITSIALDHTTWLGSDRESIGREKAGIFRTGKPAVIGEPDTPNSVREIAQYVGAQLYQSNRDWSYSATDDSWAFEDFHGKVQSIPLPQIPIDNAATAIAALRISLIPVHDSIVFHALCQATLPGRFQIVSDCPKVILDVAHNPHAAHYLSAQLIKIKKTAKIHAVVGMRQDKDIANTLAYLVPQVDYWYCASLTHPYGASAARIMSYLNNAICFTSVARAWRHAVNKAHSQDIILVFGSFDTVSQVITARLTANS</sequence>
<evidence type="ECO:0000256" key="9">
    <source>
        <dbReference type="ARBA" id="ARBA00022723"/>
    </source>
</evidence>
<evidence type="ECO:0000256" key="8">
    <source>
        <dbReference type="ARBA" id="ARBA00022598"/>
    </source>
</evidence>
<evidence type="ECO:0000256" key="11">
    <source>
        <dbReference type="ARBA" id="ARBA00022840"/>
    </source>
</evidence>
<dbReference type="AlphaFoldDB" id="A0A451DJY7"/>
<evidence type="ECO:0000256" key="4">
    <source>
        <dbReference type="ARBA" id="ARBA00005150"/>
    </source>
</evidence>
<dbReference type="PANTHER" id="PTHR11136:SF0">
    <property type="entry name" value="DIHYDROFOLATE SYNTHETASE-RELATED"/>
    <property type="match status" value="1"/>
</dbReference>
<dbReference type="InterPro" id="IPR018109">
    <property type="entry name" value="Folylpolyglutamate_synth_CS"/>
</dbReference>
<evidence type="ECO:0000256" key="3">
    <source>
        <dbReference type="ARBA" id="ARBA00004799"/>
    </source>
</evidence>
<dbReference type="GO" id="GO:0008841">
    <property type="term" value="F:dihydrofolate synthase activity"/>
    <property type="evidence" value="ECO:0007669"/>
    <property type="project" value="UniProtKB-EC"/>
</dbReference>
<comment type="pathway">
    <text evidence="4">Cofactor biosynthesis; tetrahydrofolylpolyglutamate biosynthesis.</text>
</comment>
<keyword evidence="11 18" id="KW-0067">ATP-binding</keyword>
<dbReference type="KEGG" id="ehd:ERCIPSTX3056_364"/>
<keyword evidence="12" id="KW-0460">Magnesium</keyword>
<keyword evidence="9" id="KW-0479">Metal-binding</keyword>
<proteinExistence type="inferred from homology"/>
<evidence type="ECO:0000256" key="2">
    <source>
        <dbReference type="ARBA" id="ARBA00002714"/>
    </source>
</evidence>
<comment type="catalytic activity">
    <reaction evidence="15">
        <text>10-formyltetrahydrofolyl-(gamma-L-Glu)(n) + L-glutamate + ATP = 10-formyltetrahydrofolyl-(gamma-L-Glu)(n+1) + ADP + phosphate + H(+)</text>
        <dbReference type="Rhea" id="RHEA:51904"/>
        <dbReference type="Rhea" id="RHEA-COMP:13088"/>
        <dbReference type="Rhea" id="RHEA-COMP:14300"/>
        <dbReference type="ChEBI" id="CHEBI:15378"/>
        <dbReference type="ChEBI" id="CHEBI:29985"/>
        <dbReference type="ChEBI" id="CHEBI:30616"/>
        <dbReference type="ChEBI" id="CHEBI:43474"/>
        <dbReference type="ChEBI" id="CHEBI:134413"/>
        <dbReference type="ChEBI" id="CHEBI:456216"/>
        <dbReference type="EC" id="6.3.2.17"/>
    </reaction>
</comment>
<dbReference type="GO" id="GO:0004326">
    <property type="term" value="F:tetrahydrofolylpolyglutamate synthase activity"/>
    <property type="evidence" value="ECO:0007669"/>
    <property type="project" value="UniProtKB-EC"/>
</dbReference>
<organism evidence="21 22">
    <name type="scientific">Candidatus Erwinia haradaeae</name>
    <dbReference type="NCBI Taxonomy" id="1922217"/>
    <lineage>
        <taxon>Bacteria</taxon>
        <taxon>Pseudomonadati</taxon>
        <taxon>Pseudomonadota</taxon>
        <taxon>Gammaproteobacteria</taxon>
        <taxon>Enterobacterales</taxon>
        <taxon>Erwiniaceae</taxon>
        <taxon>Erwinia</taxon>
    </lineage>
</organism>
<dbReference type="UniPathway" id="UPA00077">
    <property type="reaction ID" value="UER00157"/>
</dbReference>
<evidence type="ECO:0000256" key="7">
    <source>
        <dbReference type="ARBA" id="ARBA00019357"/>
    </source>
</evidence>
<evidence type="ECO:0000256" key="12">
    <source>
        <dbReference type="ARBA" id="ARBA00022842"/>
    </source>
</evidence>
<dbReference type="GO" id="GO:0046654">
    <property type="term" value="P:tetrahydrofolate biosynthetic process"/>
    <property type="evidence" value="ECO:0007669"/>
    <property type="project" value="UniProtKB-UniPathway"/>
</dbReference>
<evidence type="ECO:0000313" key="21">
    <source>
        <dbReference type="EMBL" id="VFP86964.1"/>
    </source>
</evidence>
<evidence type="ECO:0000256" key="5">
    <source>
        <dbReference type="ARBA" id="ARBA00008276"/>
    </source>
</evidence>
<dbReference type="Pfam" id="PF08245">
    <property type="entry name" value="Mur_ligase_M"/>
    <property type="match status" value="1"/>
</dbReference>
<gene>
    <name evidence="21" type="primary">folC</name>
    <name evidence="21" type="ORF">ERCIPSTX3056_364</name>
</gene>
<dbReference type="PROSITE" id="PS01012">
    <property type="entry name" value="FOLYLPOLYGLU_SYNT_2"/>
    <property type="match status" value="1"/>
</dbReference>
<dbReference type="GO" id="GO:0046872">
    <property type="term" value="F:metal ion binding"/>
    <property type="evidence" value="ECO:0007669"/>
    <property type="project" value="UniProtKB-KW"/>
</dbReference>
<comment type="catalytic activity">
    <reaction evidence="17">
        <text>7,8-dihydropteroate + L-glutamate + ATP = 7,8-dihydrofolate + ADP + phosphate + H(+)</text>
        <dbReference type="Rhea" id="RHEA:23584"/>
        <dbReference type="ChEBI" id="CHEBI:15378"/>
        <dbReference type="ChEBI" id="CHEBI:17839"/>
        <dbReference type="ChEBI" id="CHEBI:29985"/>
        <dbReference type="ChEBI" id="CHEBI:30616"/>
        <dbReference type="ChEBI" id="CHEBI:43474"/>
        <dbReference type="ChEBI" id="CHEBI:57451"/>
        <dbReference type="ChEBI" id="CHEBI:456216"/>
        <dbReference type="EC" id="6.3.2.12"/>
    </reaction>
</comment>
<dbReference type="GO" id="GO:0046656">
    <property type="term" value="P:folic acid biosynthetic process"/>
    <property type="evidence" value="ECO:0007669"/>
    <property type="project" value="UniProtKB-KW"/>
</dbReference>
<dbReference type="EMBL" id="LR217725">
    <property type="protein sequence ID" value="VFP86964.1"/>
    <property type="molecule type" value="Genomic_DNA"/>
</dbReference>
<keyword evidence="8 18" id="KW-0436">Ligase</keyword>
<comment type="subunit">
    <text evidence="6">Monomer.</text>
</comment>
<dbReference type="InterPro" id="IPR013221">
    <property type="entry name" value="Mur_ligase_cen"/>
</dbReference>
<comment type="pathway">
    <text evidence="3">Cofactor biosynthesis; tetrahydrofolate biosynthesis; 7,8-dihydrofolate from 2-amino-4-hydroxy-6-hydroxymethyl-7,8-dihydropteridine diphosphate and 4-aminobenzoate: step 2/2.</text>
</comment>
<evidence type="ECO:0000259" key="19">
    <source>
        <dbReference type="Pfam" id="PF02875"/>
    </source>
</evidence>
<name>A0A451DJY7_9GAMM</name>
<dbReference type="InterPro" id="IPR036615">
    <property type="entry name" value="Mur_ligase_C_dom_sf"/>
</dbReference>
<dbReference type="Gene3D" id="3.40.1190.10">
    <property type="entry name" value="Mur-like, catalytic domain"/>
    <property type="match status" value="1"/>
</dbReference>
<keyword evidence="13" id="KW-0289">Folate biosynthesis</keyword>
<dbReference type="SUPFAM" id="SSF53623">
    <property type="entry name" value="MurD-like peptide ligases, catalytic domain"/>
    <property type="match status" value="1"/>
</dbReference>
<evidence type="ECO:0000313" key="22">
    <source>
        <dbReference type="Proteomes" id="UP000294462"/>
    </source>
</evidence>
<dbReference type="FunFam" id="3.40.1190.10:FF:000004">
    <property type="entry name" value="Dihydrofolate synthase/folylpolyglutamate synthase"/>
    <property type="match status" value="1"/>
</dbReference>
<comment type="similarity">
    <text evidence="5 18">Belongs to the folylpolyglutamate synthase family.</text>
</comment>
<evidence type="ECO:0000256" key="17">
    <source>
        <dbReference type="ARBA" id="ARBA00049161"/>
    </source>
</evidence>
<keyword evidence="10 18" id="KW-0547">Nucleotide-binding</keyword>
<protein>
    <recommendedName>
        <fullName evidence="7 18">Dihydrofolate synthase/folylpolyglutamate synthase</fullName>
    </recommendedName>
</protein>
<dbReference type="NCBIfam" id="NF008101">
    <property type="entry name" value="PRK10846.1"/>
    <property type="match status" value="1"/>
</dbReference>
<comment type="catalytic activity">
    <reaction evidence="14">
        <text>(6S)-5,6,7,8-tetrahydrofolyl-(gamma-L-Glu)(n) + L-glutamate + ATP = (6S)-5,6,7,8-tetrahydrofolyl-(gamma-L-Glu)(n+1) + ADP + phosphate + H(+)</text>
        <dbReference type="Rhea" id="RHEA:10580"/>
        <dbReference type="Rhea" id="RHEA-COMP:14738"/>
        <dbReference type="Rhea" id="RHEA-COMP:14740"/>
        <dbReference type="ChEBI" id="CHEBI:15378"/>
        <dbReference type="ChEBI" id="CHEBI:29985"/>
        <dbReference type="ChEBI" id="CHEBI:30616"/>
        <dbReference type="ChEBI" id="CHEBI:43474"/>
        <dbReference type="ChEBI" id="CHEBI:141005"/>
        <dbReference type="ChEBI" id="CHEBI:456216"/>
        <dbReference type="EC" id="6.3.2.17"/>
    </reaction>
</comment>
<comment type="catalytic activity">
    <reaction evidence="16">
        <text>(6R)-5,10-methylenetetrahydrofolyl-(gamma-L-Glu)(n) + L-glutamate + ATP = (6R)-5,10-methylenetetrahydrofolyl-(gamma-L-Glu)(n+1) + ADP + phosphate + H(+)</text>
        <dbReference type="Rhea" id="RHEA:51912"/>
        <dbReference type="Rhea" id="RHEA-COMP:13257"/>
        <dbReference type="Rhea" id="RHEA-COMP:13258"/>
        <dbReference type="ChEBI" id="CHEBI:15378"/>
        <dbReference type="ChEBI" id="CHEBI:29985"/>
        <dbReference type="ChEBI" id="CHEBI:30616"/>
        <dbReference type="ChEBI" id="CHEBI:43474"/>
        <dbReference type="ChEBI" id="CHEBI:136572"/>
        <dbReference type="ChEBI" id="CHEBI:456216"/>
        <dbReference type="EC" id="6.3.2.17"/>
    </reaction>
</comment>
<dbReference type="OrthoDB" id="9809356at2"/>
<evidence type="ECO:0000256" key="10">
    <source>
        <dbReference type="ARBA" id="ARBA00022741"/>
    </source>
</evidence>
<evidence type="ECO:0000256" key="14">
    <source>
        <dbReference type="ARBA" id="ARBA00047493"/>
    </source>
</evidence>
<evidence type="ECO:0000256" key="6">
    <source>
        <dbReference type="ARBA" id="ARBA00011245"/>
    </source>
</evidence>
<dbReference type="NCBIfam" id="TIGR01499">
    <property type="entry name" value="folC"/>
    <property type="match status" value="1"/>
</dbReference>
<keyword evidence="22" id="KW-1185">Reference proteome</keyword>
<comment type="function">
    <text evidence="2 18">Functions in two distinct reactions of the de novo folate biosynthetic pathway. Catalyzes the addition of a glutamate residue to dihydropteroate (7,8-dihydropteroate or H2Pte) to form dihydrofolate (7,8-dihydrofolate monoglutamate or H2Pte-Glu). Also catalyzes successive additions of L-glutamate to tetrahydrofolate or 10-formyltetrahydrofolate or 5,10-methylenetetrahydrofolate, leading to folylpolyglutamate derivatives.</text>
</comment>
<dbReference type="PIRSF" id="PIRSF001563">
    <property type="entry name" value="Folylpolyglu_synth"/>
    <property type="match status" value="1"/>
</dbReference>